<dbReference type="RefSeq" id="WP_368376382.1">
    <property type="nucleotide sequence ID" value="NZ_JBFRYB010000001.1"/>
</dbReference>
<dbReference type="EMBL" id="JBFRYB010000001">
    <property type="protein sequence ID" value="MEX1666299.1"/>
    <property type="molecule type" value="Genomic_DNA"/>
</dbReference>
<sequence length="138" mass="15465">MDALTFLSTQSSPIRLAVIDDDGFPIVCSLWFILNEDHILCASHASAKIIRVLKKNPNCAFEVSINEMPYKGVRGKAIASLEKDSDGLVLGQLLERYVGNSQPSLTKWLLSRSQDEYAIRLEIKTMSTWDFSARMQGK</sequence>
<evidence type="ECO:0000313" key="2">
    <source>
        <dbReference type="Proteomes" id="UP001557484"/>
    </source>
</evidence>
<dbReference type="Proteomes" id="UP001557484">
    <property type="component" value="Unassembled WGS sequence"/>
</dbReference>
<protein>
    <submittedName>
        <fullName evidence="1">Pyridoxamine 5'-phosphate oxidase family protein</fullName>
    </submittedName>
</protein>
<organism evidence="1 2">
    <name type="scientific">Zhongshania arctica</name>
    <dbReference type="NCBI Taxonomy" id="3238302"/>
    <lineage>
        <taxon>Bacteria</taxon>
        <taxon>Pseudomonadati</taxon>
        <taxon>Pseudomonadota</taxon>
        <taxon>Gammaproteobacteria</taxon>
        <taxon>Cellvibrionales</taxon>
        <taxon>Spongiibacteraceae</taxon>
        <taxon>Zhongshania</taxon>
    </lineage>
</organism>
<name>A0ABV3TYF5_9GAMM</name>
<dbReference type="Gene3D" id="2.30.110.10">
    <property type="entry name" value="Electron Transport, Fmn-binding Protein, Chain A"/>
    <property type="match status" value="1"/>
</dbReference>
<reference evidence="1 2" key="1">
    <citation type="journal article" date="2011" name="Int. J. Syst. Evol. Microbiol.">
        <title>Zhongshania antarctica gen. nov., sp. nov. and Zhongshania guokunii sp. nov., gammaproteobacteria respectively isolated from coastal attached (fast) ice and surface seawater of the Antarctic.</title>
        <authorList>
            <person name="Li H.J."/>
            <person name="Zhang X.Y."/>
            <person name="Chen C.X."/>
            <person name="Zhang Y.J."/>
            <person name="Gao Z.M."/>
            <person name="Yu Y."/>
            <person name="Chen X.L."/>
            <person name="Chen B."/>
            <person name="Zhang Y.Z."/>
        </authorList>
    </citation>
    <scope>NUCLEOTIDE SEQUENCE [LARGE SCALE GENOMIC DNA]</scope>
    <source>
        <strain evidence="1 2">R06B22</strain>
    </source>
</reference>
<gene>
    <name evidence="1" type="ORF">AB4875_12460</name>
</gene>
<dbReference type="InterPro" id="IPR012349">
    <property type="entry name" value="Split_barrel_FMN-bd"/>
</dbReference>
<keyword evidence="2" id="KW-1185">Reference proteome</keyword>
<comment type="caution">
    <text evidence="1">The sequence shown here is derived from an EMBL/GenBank/DDBJ whole genome shotgun (WGS) entry which is preliminary data.</text>
</comment>
<dbReference type="SUPFAM" id="SSF50475">
    <property type="entry name" value="FMN-binding split barrel"/>
    <property type="match status" value="1"/>
</dbReference>
<accession>A0ABV3TYF5</accession>
<proteinExistence type="predicted"/>
<evidence type="ECO:0000313" key="1">
    <source>
        <dbReference type="EMBL" id="MEX1666299.1"/>
    </source>
</evidence>